<dbReference type="EMBL" id="BPVZ01000179">
    <property type="protein sequence ID" value="GKV44279.1"/>
    <property type="molecule type" value="Genomic_DNA"/>
</dbReference>
<proteinExistence type="predicted"/>
<dbReference type="Proteomes" id="UP001054252">
    <property type="component" value="Unassembled WGS sequence"/>
</dbReference>
<name>A0AAV5M4U1_9ROSI</name>
<evidence type="ECO:0000313" key="3">
    <source>
        <dbReference type="Proteomes" id="UP001054252"/>
    </source>
</evidence>
<reference evidence="2 3" key="1">
    <citation type="journal article" date="2021" name="Commun. Biol.">
        <title>The genome of Shorea leprosula (Dipterocarpaceae) highlights the ecological relevance of drought in aseasonal tropical rainforests.</title>
        <authorList>
            <person name="Ng K.K.S."/>
            <person name="Kobayashi M.J."/>
            <person name="Fawcett J.A."/>
            <person name="Hatakeyama M."/>
            <person name="Paape T."/>
            <person name="Ng C.H."/>
            <person name="Ang C.C."/>
            <person name="Tnah L.H."/>
            <person name="Lee C.T."/>
            <person name="Nishiyama T."/>
            <person name="Sese J."/>
            <person name="O'Brien M.J."/>
            <person name="Copetti D."/>
            <person name="Mohd Noor M.I."/>
            <person name="Ong R.C."/>
            <person name="Putra M."/>
            <person name="Sireger I.Z."/>
            <person name="Indrioko S."/>
            <person name="Kosugi Y."/>
            <person name="Izuno A."/>
            <person name="Isagi Y."/>
            <person name="Lee S.L."/>
            <person name="Shimizu K.K."/>
        </authorList>
    </citation>
    <scope>NUCLEOTIDE SEQUENCE [LARGE SCALE GENOMIC DNA]</scope>
    <source>
        <strain evidence="2">214</strain>
    </source>
</reference>
<gene>
    <name evidence="2" type="ORF">SLEP1_g51473</name>
</gene>
<evidence type="ECO:0000256" key="1">
    <source>
        <dbReference type="SAM" id="MobiDB-lite"/>
    </source>
</evidence>
<comment type="caution">
    <text evidence="2">The sequence shown here is derived from an EMBL/GenBank/DDBJ whole genome shotgun (WGS) entry which is preliminary data.</text>
</comment>
<feature type="region of interest" description="Disordered" evidence="1">
    <location>
        <begin position="1"/>
        <end position="24"/>
    </location>
</feature>
<accession>A0AAV5M4U1</accession>
<protein>
    <submittedName>
        <fullName evidence="2">Uncharacterized protein</fullName>
    </submittedName>
</protein>
<dbReference type="AlphaFoldDB" id="A0AAV5M4U1"/>
<sequence length="63" mass="7605">MEYFKSRVKKDWSDSESDDDVSSSEQKLILRMRMLVEKVMMKVILLRKVSRDRILIKIIKEET</sequence>
<keyword evidence="3" id="KW-1185">Reference proteome</keyword>
<organism evidence="2 3">
    <name type="scientific">Rubroshorea leprosula</name>
    <dbReference type="NCBI Taxonomy" id="152421"/>
    <lineage>
        <taxon>Eukaryota</taxon>
        <taxon>Viridiplantae</taxon>
        <taxon>Streptophyta</taxon>
        <taxon>Embryophyta</taxon>
        <taxon>Tracheophyta</taxon>
        <taxon>Spermatophyta</taxon>
        <taxon>Magnoliopsida</taxon>
        <taxon>eudicotyledons</taxon>
        <taxon>Gunneridae</taxon>
        <taxon>Pentapetalae</taxon>
        <taxon>rosids</taxon>
        <taxon>malvids</taxon>
        <taxon>Malvales</taxon>
        <taxon>Dipterocarpaceae</taxon>
        <taxon>Rubroshorea</taxon>
    </lineage>
</organism>
<evidence type="ECO:0000313" key="2">
    <source>
        <dbReference type="EMBL" id="GKV44279.1"/>
    </source>
</evidence>